<gene>
    <name evidence="5" type="ORF">OIK44_21085</name>
</gene>
<comment type="caution">
    <text evidence="5">The sequence shown here is derived from an EMBL/GenBank/DDBJ whole genome shotgun (WGS) entry which is preliminary data.</text>
</comment>
<feature type="coiled-coil region" evidence="3">
    <location>
        <begin position="121"/>
        <end position="158"/>
    </location>
</feature>
<dbReference type="CDD" id="cd17569">
    <property type="entry name" value="REC_HupR-like"/>
    <property type="match status" value="1"/>
</dbReference>
<evidence type="ECO:0000313" key="6">
    <source>
        <dbReference type="Proteomes" id="UP001221208"/>
    </source>
</evidence>
<dbReference type="SMART" id="SM00448">
    <property type="entry name" value="REC"/>
    <property type="match status" value="1"/>
</dbReference>
<dbReference type="Pfam" id="PF00072">
    <property type="entry name" value="Response_reg"/>
    <property type="match status" value="1"/>
</dbReference>
<keyword evidence="6" id="KW-1185">Reference proteome</keyword>
<evidence type="ECO:0000313" key="5">
    <source>
        <dbReference type="EMBL" id="MDC8760088.1"/>
    </source>
</evidence>
<dbReference type="RefSeq" id="WP_273673663.1">
    <property type="nucleotide sequence ID" value="NZ_JAQQXR010000010.1"/>
</dbReference>
<evidence type="ECO:0000259" key="4">
    <source>
        <dbReference type="PROSITE" id="PS50110"/>
    </source>
</evidence>
<evidence type="ECO:0000256" key="3">
    <source>
        <dbReference type="SAM" id="Coils"/>
    </source>
</evidence>
<sequence>MRRFLLVDDEINVLHALQRSMRQLLRIDDLHIELFTSAAAALARCCECQFDLVISDQRMPKMRGVEFLNIMKDVAPTTVRMMLTASTEFDTAVGAINDAQVFRLIPKPWQPGELRDTIRLALQQRDRLVEAQRLFDEAQQKQAGLTAQEREARRLEEEEPGILKVKWGPDGSIIL</sequence>
<keyword evidence="1 2" id="KW-0597">Phosphoprotein</keyword>
<dbReference type="InterPro" id="IPR050595">
    <property type="entry name" value="Bact_response_regulator"/>
</dbReference>
<dbReference type="Proteomes" id="UP001221208">
    <property type="component" value="Unassembled WGS sequence"/>
</dbReference>
<dbReference type="InterPro" id="IPR011006">
    <property type="entry name" value="CheY-like_superfamily"/>
</dbReference>
<dbReference type="SUPFAM" id="SSF52172">
    <property type="entry name" value="CheY-like"/>
    <property type="match status" value="1"/>
</dbReference>
<reference evidence="5 6" key="1">
    <citation type="submission" date="2022-10" db="EMBL/GenBank/DDBJ databases">
        <title>Janthinobacterium sp. hw3 Genome sequencing.</title>
        <authorList>
            <person name="Park S."/>
        </authorList>
    </citation>
    <scope>NUCLEOTIDE SEQUENCE [LARGE SCALE GENOMIC DNA]</scope>
    <source>
        <strain evidence="6">hw3</strain>
    </source>
</reference>
<dbReference type="InterPro" id="IPR001789">
    <property type="entry name" value="Sig_transdc_resp-reg_receiver"/>
</dbReference>
<accession>A0ABT5K512</accession>
<dbReference type="EMBL" id="JAQQXR010000010">
    <property type="protein sequence ID" value="MDC8760088.1"/>
    <property type="molecule type" value="Genomic_DNA"/>
</dbReference>
<organism evidence="5 6">
    <name type="scientific">Janthinobacterium fluminis</name>
    <dbReference type="NCBI Taxonomy" id="2987524"/>
    <lineage>
        <taxon>Bacteria</taxon>
        <taxon>Pseudomonadati</taxon>
        <taxon>Pseudomonadota</taxon>
        <taxon>Betaproteobacteria</taxon>
        <taxon>Burkholderiales</taxon>
        <taxon>Oxalobacteraceae</taxon>
        <taxon>Janthinobacterium</taxon>
    </lineage>
</organism>
<dbReference type="Gene3D" id="3.40.50.2300">
    <property type="match status" value="1"/>
</dbReference>
<evidence type="ECO:0000256" key="2">
    <source>
        <dbReference type="PROSITE-ProRule" id="PRU00169"/>
    </source>
</evidence>
<name>A0ABT5K512_9BURK</name>
<feature type="modified residue" description="4-aspartylphosphate" evidence="2">
    <location>
        <position position="56"/>
    </location>
</feature>
<protein>
    <submittedName>
        <fullName evidence="5">Response regulator</fullName>
    </submittedName>
</protein>
<keyword evidence="3" id="KW-0175">Coiled coil</keyword>
<dbReference type="PANTHER" id="PTHR44591">
    <property type="entry name" value="STRESS RESPONSE REGULATOR PROTEIN 1"/>
    <property type="match status" value="1"/>
</dbReference>
<evidence type="ECO:0000256" key="1">
    <source>
        <dbReference type="ARBA" id="ARBA00022553"/>
    </source>
</evidence>
<dbReference type="PANTHER" id="PTHR44591:SF19">
    <property type="entry name" value="TWO-COMPONENT RESPONSE REGULATOR-RELATED"/>
    <property type="match status" value="1"/>
</dbReference>
<proteinExistence type="predicted"/>
<feature type="domain" description="Response regulatory" evidence="4">
    <location>
        <begin position="3"/>
        <end position="122"/>
    </location>
</feature>
<dbReference type="PROSITE" id="PS50110">
    <property type="entry name" value="RESPONSE_REGULATORY"/>
    <property type="match status" value="1"/>
</dbReference>